<comment type="subcellular location">
    <subcellularLocation>
        <location evidence="2">Cell membrane</location>
        <topology evidence="2">Single-pass type II membrane protein</topology>
    </subcellularLocation>
</comment>
<dbReference type="GO" id="GO:0009252">
    <property type="term" value="P:peptidoglycan biosynthetic process"/>
    <property type="evidence" value="ECO:0007669"/>
    <property type="project" value="UniProtKB-UniPathway"/>
</dbReference>
<dbReference type="GO" id="GO:0030288">
    <property type="term" value="C:outer membrane-bounded periplasmic space"/>
    <property type="evidence" value="ECO:0007669"/>
    <property type="project" value="TreeGrafter"/>
</dbReference>
<dbReference type="Proteomes" id="UP000220840">
    <property type="component" value="Unassembled WGS sequence"/>
</dbReference>
<accession>A0A2A7MKJ5</accession>
<dbReference type="Pfam" id="PF00912">
    <property type="entry name" value="Transgly"/>
    <property type="match status" value="1"/>
</dbReference>
<dbReference type="InterPro" id="IPR050396">
    <property type="entry name" value="Glycosyltr_51/Transpeptidase"/>
</dbReference>
<dbReference type="GO" id="GO:0005886">
    <property type="term" value="C:plasma membrane"/>
    <property type="evidence" value="ECO:0007669"/>
    <property type="project" value="UniProtKB-SubCell"/>
</dbReference>
<evidence type="ECO:0000256" key="6">
    <source>
        <dbReference type="ARBA" id="ARBA00012448"/>
    </source>
</evidence>
<dbReference type="EMBL" id="CAMTCP010000232">
    <property type="protein sequence ID" value="CAI3606463.1"/>
    <property type="molecule type" value="Genomic_DNA"/>
</dbReference>
<keyword evidence="16" id="KW-0735">Signal-anchor</keyword>
<keyword evidence="18" id="KW-1133">Transmembrane helix</keyword>
<comment type="caution">
    <text evidence="31">The sequence shown here is derived from an EMBL/GenBank/DDBJ whole genome shotgun (WGS) entry which is preliminary data.</text>
</comment>
<feature type="domain" description="Glycosyl transferase family 51" evidence="29">
    <location>
        <begin position="85"/>
        <end position="267"/>
    </location>
</feature>
<evidence type="ECO:0000256" key="24">
    <source>
        <dbReference type="ARBA" id="ARBA00044770"/>
    </source>
</evidence>
<protein>
    <recommendedName>
        <fullName evidence="7">Penicillin-binding protein 1A</fullName>
        <ecNumber evidence="24">2.4.99.28</ecNumber>
        <ecNumber evidence="6">3.4.16.4</ecNumber>
    </recommendedName>
</protein>
<comment type="pathway">
    <text evidence="3">Cell wall biogenesis; peptidoglycan biosynthesis.</text>
</comment>
<dbReference type="PANTHER" id="PTHR32282">
    <property type="entry name" value="BINDING PROTEIN TRANSPEPTIDASE, PUTATIVE-RELATED"/>
    <property type="match status" value="1"/>
</dbReference>
<evidence type="ECO:0000256" key="20">
    <source>
        <dbReference type="ARBA" id="ARBA00023251"/>
    </source>
</evidence>
<keyword evidence="10" id="KW-0645">Protease</keyword>
<reference evidence="31 32" key="1">
    <citation type="submission" date="2017-10" db="EMBL/GenBank/DDBJ databases">
        <title>Effective Description of Clostridium neonatale sp. nov. linked to necrotizing enterocolitis in neonates and a clarification of species assignable to the genus Clostridium (Prazmowski 1880) emend. Lawson and Rainey 2016.</title>
        <authorList>
            <person name="Bernard K."/>
            <person name="Burdz T."/>
            <person name="Wiebe D."/>
            <person name="Balcewich B."/>
            <person name="Alfa M."/>
            <person name="Bernier A.-M."/>
        </authorList>
    </citation>
    <scope>NUCLEOTIDE SEQUENCE [LARGE SCALE GENOMIC DNA]</scope>
    <source>
        <strain evidence="31 32">LCDC99A005</strain>
    </source>
</reference>
<dbReference type="GO" id="GO:0008360">
    <property type="term" value="P:regulation of cell shape"/>
    <property type="evidence" value="ECO:0007669"/>
    <property type="project" value="UniProtKB-KW"/>
</dbReference>
<organism evidence="31 32">
    <name type="scientific">Clostridium neonatale</name>
    <dbReference type="NCBI Taxonomy" id="137838"/>
    <lineage>
        <taxon>Bacteria</taxon>
        <taxon>Bacillati</taxon>
        <taxon>Bacillota</taxon>
        <taxon>Clostridia</taxon>
        <taxon>Eubacteriales</taxon>
        <taxon>Clostridiaceae</taxon>
        <taxon>Clostridium</taxon>
    </lineage>
</organism>
<evidence type="ECO:0000256" key="5">
    <source>
        <dbReference type="ARBA" id="ARBA00007739"/>
    </source>
</evidence>
<keyword evidence="12 30" id="KW-0808">Transferase</keyword>
<evidence type="ECO:0000256" key="7">
    <source>
        <dbReference type="ARBA" id="ARBA00018638"/>
    </source>
</evidence>
<gene>
    <name evidence="30" type="primary">pbpA</name>
    <name evidence="30" type="ORF">CNEO2_350002</name>
    <name evidence="31" type="ORF">CQ394_10555</name>
</gene>
<keyword evidence="11 30" id="KW-0328">Glycosyltransferase</keyword>
<comment type="similarity">
    <text evidence="4">In the C-terminal section; belongs to the transpeptidase family.</text>
</comment>
<evidence type="ECO:0000256" key="1">
    <source>
        <dbReference type="ARBA" id="ARBA00002624"/>
    </source>
</evidence>
<keyword evidence="8" id="KW-1003">Cell membrane</keyword>
<dbReference type="PANTHER" id="PTHR32282:SF11">
    <property type="entry name" value="PENICILLIN-BINDING PROTEIN 1B"/>
    <property type="match status" value="1"/>
</dbReference>
<dbReference type="EMBL" id="PDCJ01000001">
    <property type="protein sequence ID" value="PEG32109.1"/>
    <property type="molecule type" value="Genomic_DNA"/>
</dbReference>
<dbReference type="Pfam" id="PF00905">
    <property type="entry name" value="Transpeptidase"/>
    <property type="match status" value="1"/>
</dbReference>
<keyword evidence="22" id="KW-0961">Cell wall biogenesis/degradation</keyword>
<comment type="pathway">
    <text evidence="26">Glycan biosynthesis.</text>
</comment>
<evidence type="ECO:0000256" key="2">
    <source>
        <dbReference type="ARBA" id="ARBA00004401"/>
    </source>
</evidence>
<keyword evidence="20" id="KW-0046">Antibiotic resistance</keyword>
<name>A0A2A7MKJ5_9CLOT</name>
<dbReference type="STRING" id="137838.GCA_001458595_03599"/>
<feature type="region of interest" description="Disordered" evidence="27">
    <location>
        <begin position="779"/>
        <end position="825"/>
    </location>
</feature>
<dbReference type="GO" id="GO:0046677">
    <property type="term" value="P:response to antibiotic"/>
    <property type="evidence" value="ECO:0007669"/>
    <property type="project" value="UniProtKB-KW"/>
</dbReference>
<dbReference type="InterPro" id="IPR023346">
    <property type="entry name" value="Lysozyme-like_dom_sf"/>
</dbReference>
<evidence type="ECO:0000256" key="17">
    <source>
        <dbReference type="ARBA" id="ARBA00022984"/>
    </source>
</evidence>
<evidence type="ECO:0000256" key="13">
    <source>
        <dbReference type="ARBA" id="ARBA00022692"/>
    </source>
</evidence>
<evidence type="ECO:0000256" key="18">
    <source>
        <dbReference type="ARBA" id="ARBA00022989"/>
    </source>
</evidence>
<evidence type="ECO:0000256" key="8">
    <source>
        <dbReference type="ARBA" id="ARBA00022475"/>
    </source>
</evidence>
<keyword evidence="15" id="KW-0133">Cell shape</keyword>
<dbReference type="InterPro" id="IPR012338">
    <property type="entry name" value="Beta-lactam/transpept-like"/>
</dbReference>
<dbReference type="SUPFAM" id="SSF56601">
    <property type="entry name" value="beta-lactamase/transpeptidase-like"/>
    <property type="match status" value="1"/>
</dbReference>
<keyword evidence="13" id="KW-0812">Transmembrane</keyword>
<dbReference type="RefSeq" id="WP_058296256.1">
    <property type="nucleotide sequence ID" value="NZ_CAKJVD010000009.1"/>
</dbReference>
<comment type="similarity">
    <text evidence="5">In the N-terminal section; belongs to the glycosyltransferase 51 family.</text>
</comment>
<dbReference type="NCBIfam" id="TIGR02074">
    <property type="entry name" value="PBP_1a_fam"/>
    <property type="match status" value="1"/>
</dbReference>
<dbReference type="GO" id="GO:0071555">
    <property type="term" value="P:cell wall organization"/>
    <property type="evidence" value="ECO:0007669"/>
    <property type="project" value="UniProtKB-KW"/>
</dbReference>
<evidence type="ECO:0000256" key="25">
    <source>
        <dbReference type="ARBA" id="ARBA00049902"/>
    </source>
</evidence>
<evidence type="ECO:0000256" key="19">
    <source>
        <dbReference type="ARBA" id="ARBA00023136"/>
    </source>
</evidence>
<evidence type="ECO:0000256" key="14">
    <source>
        <dbReference type="ARBA" id="ARBA00022801"/>
    </source>
</evidence>
<dbReference type="SUPFAM" id="SSF53955">
    <property type="entry name" value="Lysozyme-like"/>
    <property type="match status" value="1"/>
</dbReference>
<evidence type="ECO:0000259" key="28">
    <source>
        <dbReference type="Pfam" id="PF00905"/>
    </source>
</evidence>
<dbReference type="GeneID" id="68878589"/>
<dbReference type="InterPro" id="IPR001460">
    <property type="entry name" value="PCN-bd_Tpept"/>
</dbReference>
<evidence type="ECO:0000256" key="11">
    <source>
        <dbReference type="ARBA" id="ARBA00022676"/>
    </source>
</evidence>
<evidence type="ECO:0000256" key="3">
    <source>
        <dbReference type="ARBA" id="ARBA00004752"/>
    </source>
</evidence>
<evidence type="ECO:0000256" key="15">
    <source>
        <dbReference type="ARBA" id="ARBA00022960"/>
    </source>
</evidence>
<evidence type="ECO:0000313" key="32">
    <source>
        <dbReference type="Proteomes" id="UP000220840"/>
    </source>
</evidence>
<dbReference type="Gene3D" id="3.40.710.10">
    <property type="entry name" value="DD-peptidase/beta-lactamase superfamily"/>
    <property type="match status" value="1"/>
</dbReference>
<dbReference type="Proteomes" id="UP001189143">
    <property type="component" value="Unassembled WGS sequence"/>
</dbReference>
<comment type="catalytic activity">
    <reaction evidence="23">
        <text>Preferential cleavage: (Ac)2-L-Lys-D-Ala-|-D-Ala. Also transpeptidation of peptidyl-alanyl moieties that are N-acyl substituents of D-alanine.</text>
        <dbReference type="EC" id="3.4.16.4"/>
    </reaction>
</comment>
<dbReference type="GO" id="GO:0008955">
    <property type="term" value="F:peptidoglycan glycosyltransferase activity"/>
    <property type="evidence" value="ECO:0007669"/>
    <property type="project" value="UniProtKB-EC"/>
</dbReference>
<dbReference type="GO" id="GO:0009002">
    <property type="term" value="F:serine-type D-Ala-D-Ala carboxypeptidase activity"/>
    <property type="evidence" value="ECO:0007669"/>
    <property type="project" value="UniProtKB-EC"/>
</dbReference>
<dbReference type="OrthoDB" id="9766909at2"/>
<evidence type="ECO:0000256" key="16">
    <source>
        <dbReference type="ARBA" id="ARBA00022968"/>
    </source>
</evidence>
<keyword evidence="19" id="KW-0472">Membrane</keyword>
<reference evidence="30" key="2">
    <citation type="submission" date="2022-10" db="EMBL/GenBank/DDBJ databases">
        <authorList>
            <person name="Aires J."/>
            <person name="Mesa V."/>
        </authorList>
    </citation>
    <scope>NUCLEOTIDE SEQUENCE</scope>
    <source>
        <strain evidence="30">Clostridium neonatale JD116</strain>
    </source>
</reference>
<sequence length="825" mass="90418">MAINNSQKPDKSPQSKKKAKKKKSKAKKRKRIFRNIGLGLFFCFLSVFVIFAGYAFAIIKTTPPLDVNAVLTLNQPSSLYDSNGAFMDNLHTEEERYVIESSEIPQNLKNAFISIEDERFMKHNGIDIQRIAGAAIHDVKKILTKQKGLHGASTITQQLIKNTILTNDVSIERKVREIYLAVNLEKKLTKDQILTAYLNTIPLGGTAYGVEAASLMYFSKSASDLSLVECAYLAGITQAPTYYSAYTQSDPNNPTYINRTKTVLSMMHQLGYITQDEYNDAINQVSNGGLVFKRSKVDYKMNYEWFVYPAVSQVKKDLKEKYKYTDEEVSKLIVNGGLQIYTTMNRDLQDYTQSTLNEYSNLGVSNAETYDADGVPLLQASATIVNYRTGEVLAMVGGRGDQKPQSTNRAYNALKPIGSSTKPLTVYGPAINEEVITAATVIDDAPFEKNTLNNGQHYDPKNSPNVYAGLTTAREGVKYSKNVVSVKVADMLGLNTAVSYGEQLGLKYNSESKSSIASIALGEFNNNPKDLDGGNTFVLANAFGTFGNNGLYTEPVLYSKVVDANGKTILENKSPTHKEVFSPQTAYIMYDVLKGPISYNASAAKWGDMPVAGKTGTTTSSTNLWFSGLTPYLSASVWIGYDNPTTLYGSSSGCAALWGKLMQKAHENYNVTEIEAPTGLVTANVCKDSGLLPSNLCTSDPRGSRVITEYFIEGTEPTETCKTHVSANVNLLNGKLATPATPSIITRSKVFIAKDNPNPVTADYPYILPSLYDNTVGYDENSGPVEFYPSDNENQDGTNSPTPPVNEPQVNEPPVTESPIENKPT</sequence>
<comment type="function">
    <text evidence="1">Cell wall formation. Synthesis of cross-linked peptidoglycan from the lipid intermediates. The enzyme has a penicillin-insensitive transglycosylase N-terminal domain (formation of linear glycan strands) and a penicillin-sensitive transpeptidase C-terminal domain (cross-linking of the peptide subunits).</text>
</comment>
<dbReference type="Gene3D" id="1.10.3810.10">
    <property type="entry name" value="Biosynthetic peptidoglycan transglycosylase-like"/>
    <property type="match status" value="1"/>
</dbReference>
<evidence type="ECO:0000313" key="30">
    <source>
        <dbReference type="EMBL" id="CAI3606463.1"/>
    </source>
</evidence>
<evidence type="ECO:0000256" key="4">
    <source>
        <dbReference type="ARBA" id="ARBA00007090"/>
    </source>
</evidence>
<evidence type="ECO:0000256" key="10">
    <source>
        <dbReference type="ARBA" id="ARBA00022670"/>
    </source>
</evidence>
<keyword evidence="9 30" id="KW-0121">Carboxypeptidase</keyword>
<evidence type="ECO:0000256" key="26">
    <source>
        <dbReference type="ARBA" id="ARBA00060592"/>
    </source>
</evidence>
<dbReference type="GO" id="GO:0006508">
    <property type="term" value="P:proteolysis"/>
    <property type="evidence" value="ECO:0007669"/>
    <property type="project" value="UniProtKB-KW"/>
</dbReference>
<evidence type="ECO:0000256" key="27">
    <source>
        <dbReference type="SAM" id="MobiDB-lite"/>
    </source>
</evidence>
<dbReference type="EC" id="2.4.99.28" evidence="24"/>
<evidence type="ECO:0000256" key="21">
    <source>
        <dbReference type="ARBA" id="ARBA00023268"/>
    </source>
</evidence>
<evidence type="ECO:0000256" key="23">
    <source>
        <dbReference type="ARBA" id="ARBA00034000"/>
    </source>
</evidence>
<keyword evidence="17" id="KW-0573">Peptidoglycan synthesis</keyword>
<evidence type="ECO:0000256" key="9">
    <source>
        <dbReference type="ARBA" id="ARBA00022645"/>
    </source>
</evidence>
<dbReference type="AlphaFoldDB" id="A0A2A7MKJ5"/>
<evidence type="ECO:0000313" key="31">
    <source>
        <dbReference type="EMBL" id="PEG32109.1"/>
    </source>
</evidence>
<evidence type="ECO:0000256" key="12">
    <source>
        <dbReference type="ARBA" id="ARBA00022679"/>
    </source>
</evidence>
<dbReference type="InterPro" id="IPR001264">
    <property type="entry name" value="Glyco_trans_51"/>
</dbReference>
<proteinExistence type="inferred from homology"/>
<keyword evidence="21" id="KW-0511">Multifunctional enzyme</keyword>
<dbReference type="GO" id="GO:0008658">
    <property type="term" value="F:penicillin binding"/>
    <property type="evidence" value="ECO:0007669"/>
    <property type="project" value="InterPro"/>
</dbReference>
<feature type="domain" description="Penicillin-binding protein transpeptidase" evidence="28">
    <location>
        <begin position="381"/>
        <end position="641"/>
    </location>
</feature>
<dbReference type="FunFam" id="1.10.3810.10:FF:000001">
    <property type="entry name" value="Penicillin-binding protein 1A"/>
    <property type="match status" value="1"/>
</dbReference>
<keyword evidence="32" id="KW-1185">Reference proteome</keyword>
<dbReference type="UniPathway" id="UPA00219"/>
<feature type="compositionally biased region" description="Basic residues" evidence="27">
    <location>
        <begin position="14"/>
        <end position="28"/>
    </location>
</feature>
<dbReference type="InterPro" id="IPR036950">
    <property type="entry name" value="PBP_transglycosylase"/>
</dbReference>
<comment type="catalytic activity">
    <reaction evidence="25">
        <text>[GlcNAc-(1-&gt;4)-Mur2Ac(oyl-L-Ala-gamma-D-Glu-L-Lys-D-Ala-D-Ala)](n)-di-trans,octa-cis-undecaprenyl diphosphate + beta-D-GlcNAc-(1-&gt;4)-Mur2Ac(oyl-L-Ala-gamma-D-Glu-L-Lys-D-Ala-D-Ala)-di-trans,octa-cis-undecaprenyl diphosphate = [GlcNAc-(1-&gt;4)-Mur2Ac(oyl-L-Ala-gamma-D-Glu-L-Lys-D-Ala-D-Ala)](n+1)-di-trans,octa-cis-undecaprenyl diphosphate + di-trans,octa-cis-undecaprenyl diphosphate + H(+)</text>
        <dbReference type="Rhea" id="RHEA:23708"/>
        <dbReference type="Rhea" id="RHEA-COMP:9602"/>
        <dbReference type="Rhea" id="RHEA-COMP:9603"/>
        <dbReference type="ChEBI" id="CHEBI:15378"/>
        <dbReference type="ChEBI" id="CHEBI:58405"/>
        <dbReference type="ChEBI" id="CHEBI:60033"/>
        <dbReference type="ChEBI" id="CHEBI:78435"/>
        <dbReference type="EC" id="2.4.99.28"/>
    </reaction>
</comment>
<keyword evidence="14 30" id="KW-0378">Hydrolase</keyword>
<dbReference type="EC" id="3.4.16.4" evidence="6"/>
<evidence type="ECO:0000259" key="29">
    <source>
        <dbReference type="Pfam" id="PF00912"/>
    </source>
</evidence>
<feature type="compositionally biased region" description="Low complexity" evidence="27">
    <location>
        <begin position="807"/>
        <end position="817"/>
    </location>
</feature>
<feature type="region of interest" description="Disordered" evidence="27">
    <location>
        <begin position="1"/>
        <end position="28"/>
    </location>
</feature>
<feature type="compositionally biased region" description="Polar residues" evidence="27">
    <location>
        <begin position="791"/>
        <end position="800"/>
    </location>
</feature>
<evidence type="ECO:0000256" key="22">
    <source>
        <dbReference type="ARBA" id="ARBA00023316"/>
    </source>
</evidence>